<feature type="region of interest" description="Disordered" evidence="1">
    <location>
        <begin position="197"/>
        <end position="251"/>
    </location>
</feature>
<organism evidence="2 3">
    <name type="scientific">Camellia sinensis</name>
    <name type="common">Tea plant</name>
    <name type="synonym">Thea sinensis</name>
    <dbReference type="NCBI Taxonomy" id="4442"/>
    <lineage>
        <taxon>Eukaryota</taxon>
        <taxon>Viridiplantae</taxon>
        <taxon>Streptophyta</taxon>
        <taxon>Embryophyta</taxon>
        <taxon>Tracheophyta</taxon>
        <taxon>Spermatophyta</taxon>
        <taxon>Magnoliopsida</taxon>
        <taxon>eudicotyledons</taxon>
        <taxon>Gunneridae</taxon>
        <taxon>Pentapetalae</taxon>
        <taxon>asterids</taxon>
        <taxon>Ericales</taxon>
        <taxon>Theaceae</taxon>
        <taxon>Camellia</taxon>
    </lineage>
</organism>
<protein>
    <submittedName>
        <fullName evidence="2">Uncharacterized protein</fullName>
    </submittedName>
</protein>
<keyword evidence="3" id="KW-1185">Reference proteome</keyword>
<evidence type="ECO:0000256" key="1">
    <source>
        <dbReference type="SAM" id="MobiDB-lite"/>
    </source>
</evidence>
<evidence type="ECO:0000313" key="3">
    <source>
        <dbReference type="Proteomes" id="UP000593564"/>
    </source>
</evidence>
<dbReference type="AlphaFoldDB" id="A0A7J7GWD9"/>
<dbReference type="PANTHER" id="PTHR30238:SF0">
    <property type="entry name" value="THYLAKOID MEMBRANE PROTEIN TERC, CHLOROPLASTIC"/>
    <property type="match status" value="1"/>
</dbReference>
<evidence type="ECO:0000313" key="2">
    <source>
        <dbReference type="EMBL" id="KAF5943784.1"/>
    </source>
</evidence>
<dbReference type="Proteomes" id="UP000593564">
    <property type="component" value="Unassembled WGS sequence"/>
</dbReference>
<accession>A0A7J7GWD9</accession>
<dbReference type="EMBL" id="JACBKZ010000008">
    <property type="protein sequence ID" value="KAF5943784.1"/>
    <property type="molecule type" value="Genomic_DNA"/>
</dbReference>
<sequence>MFAGEEEDSDLSNNFIVQTCQKFIPVTCIVYFVAQDPHLLSFFLDISANYDGNRFITIQDGVWKATPLLLTVAVIELSDIAFTVVYTFKELEDFVVSISIPAVFGVTRDPFIVFTPNLFAILGLDLFIIELFNIGPDFWLDSNLNLYVMANLILIRLFLPKSLTKQGLSHSSSSLFLSFFLSDLTITHTPIIGTKSPLTSAKAPPPSVTPSTAARSPIATPSSSLSLKPKTIDEIPTPSSCPRLEAYPSNG</sequence>
<gene>
    <name evidence="2" type="ORF">HYC85_017861</name>
</gene>
<comment type="caution">
    <text evidence="2">The sequence shown here is derived from an EMBL/GenBank/DDBJ whole genome shotgun (WGS) entry which is preliminary data.</text>
</comment>
<proteinExistence type="predicted"/>
<dbReference type="PANTHER" id="PTHR30238">
    <property type="entry name" value="MEMBRANE BOUND PREDICTED REDOX MODULATOR"/>
    <property type="match status" value="1"/>
</dbReference>
<reference evidence="3" key="1">
    <citation type="journal article" date="2020" name="Nat. Commun.">
        <title>Genome assembly of wild tea tree DASZ reveals pedigree and selection history of tea varieties.</title>
        <authorList>
            <person name="Zhang W."/>
            <person name="Zhang Y."/>
            <person name="Qiu H."/>
            <person name="Guo Y."/>
            <person name="Wan H."/>
            <person name="Zhang X."/>
            <person name="Scossa F."/>
            <person name="Alseekh S."/>
            <person name="Zhang Q."/>
            <person name="Wang P."/>
            <person name="Xu L."/>
            <person name="Schmidt M.H."/>
            <person name="Jia X."/>
            <person name="Li D."/>
            <person name="Zhu A."/>
            <person name="Guo F."/>
            <person name="Chen W."/>
            <person name="Ni D."/>
            <person name="Usadel B."/>
            <person name="Fernie A.R."/>
            <person name="Wen W."/>
        </authorList>
    </citation>
    <scope>NUCLEOTIDE SEQUENCE [LARGE SCALE GENOMIC DNA]</scope>
    <source>
        <strain evidence="3">cv. G240</strain>
    </source>
</reference>
<name>A0A7J7GWD9_CAMSI</name>
<reference evidence="2 3" key="2">
    <citation type="submission" date="2020-07" db="EMBL/GenBank/DDBJ databases">
        <title>Genome assembly of wild tea tree DASZ reveals pedigree and selection history of tea varieties.</title>
        <authorList>
            <person name="Zhang W."/>
        </authorList>
    </citation>
    <scope>NUCLEOTIDE SEQUENCE [LARGE SCALE GENOMIC DNA]</scope>
    <source>
        <strain evidence="3">cv. G240</strain>
        <tissue evidence="2">Leaf</tissue>
    </source>
</reference>